<name>A0A4P6KUC2_9BURK</name>
<evidence type="ECO:0000313" key="1">
    <source>
        <dbReference type="EMBL" id="QBE62304.1"/>
    </source>
</evidence>
<accession>A0A4P6KUC2</accession>
<organism evidence="1 2">
    <name type="scientific">Pseudoduganella lutea</name>
    <dbReference type="NCBI Taxonomy" id="321985"/>
    <lineage>
        <taxon>Bacteria</taxon>
        <taxon>Pseudomonadati</taxon>
        <taxon>Pseudomonadota</taxon>
        <taxon>Betaproteobacteria</taxon>
        <taxon>Burkholderiales</taxon>
        <taxon>Oxalobacteraceae</taxon>
        <taxon>Telluria group</taxon>
        <taxon>Pseudoduganella</taxon>
    </lineage>
</organism>
<keyword evidence="2" id="KW-1185">Reference proteome</keyword>
<dbReference type="AlphaFoldDB" id="A0A4P6KUC2"/>
<reference evidence="1 2" key="1">
    <citation type="submission" date="2019-02" db="EMBL/GenBank/DDBJ databases">
        <title>Draft Genome Sequences of Six Type Strains of the Genus Massilia.</title>
        <authorList>
            <person name="Miess H."/>
            <person name="Frediansyhah A."/>
            <person name="Gross H."/>
        </authorList>
    </citation>
    <scope>NUCLEOTIDE SEQUENCE [LARGE SCALE GENOMIC DNA]</scope>
    <source>
        <strain evidence="1 2">DSM 17473</strain>
    </source>
</reference>
<dbReference type="KEGG" id="plue:EWM63_04310"/>
<proteinExistence type="predicted"/>
<dbReference type="OrthoDB" id="8759616at2"/>
<evidence type="ECO:0000313" key="2">
    <source>
        <dbReference type="Proteomes" id="UP000290637"/>
    </source>
</evidence>
<dbReference type="EMBL" id="CP035913">
    <property type="protein sequence ID" value="QBE62304.1"/>
    <property type="molecule type" value="Genomic_DNA"/>
</dbReference>
<dbReference type="Proteomes" id="UP000290637">
    <property type="component" value="Chromosome"/>
</dbReference>
<dbReference type="RefSeq" id="WP_130185440.1">
    <property type="nucleotide sequence ID" value="NZ_CP035913.1"/>
</dbReference>
<sequence length="88" mass="10125">MVKKRIQAIWQAGLEDFTVRRERAEALRAVVRHESAASPKRQLRDRAMEEQVQRAVIAATAPLRQEVDSLKHEVNELKGQVIRLKKGK</sequence>
<protein>
    <submittedName>
        <fullName evidence="1">Uncharacterized protein</fullName>
    </submittedName>
</protein>
<gene>
    <name evidence="1" type="ORF">EWM63_04310</name>
</gene>